<organism evidence="1 2">
    <name type="scientific">Candidatus Collierbacteria bacterium GW2011_GWB2_44_22</name>
    <dbReference type="NCBI Taxonomy" id="1618387"/>
    <lineage>
        <taxon>Bacteria</taxon>
        <taxon>Candidatus Collieribacteriota</taxon>
    </lineage>
</organism>
<dbReference type="AlphaFoldDB" id="A0A0G1KUC2"/>
<protein>
    <submittedName>
        <fullName evidence="1">Uncharacterized protein</fullName>
    </submittedName>
</protein>
<reference evidence="1 2" key="1">
    <citation type="journal article" date="2015" name="Nature">
        <title>rRNA introns, odd ribosomes, and small enigmatic genomes across a large radiation of phyla.</title>
        <authorList>
            <person name="Brown C.T."/>
            <person name="Hug L.A."/>
            <person name="Thomas B.C."/>
            <person name="Sharon I."/>
            <person name="Castelle C.J."/>
            <person name="Singh A."/>
            <person name="Wilkins M.J."/>
            <person name="Williams K.H."/>
            <person name="Banfield J.F."/>
        </authorList>
    </citation>
    <scope>NUCLEOTIDE SEQUENCE [LARGE SCALE GENOMIC DNA]</scope>
</reference>
<proteinExistence type="predicted"/>
<gene>
    <name evidence="1" type="ORF">UW44_C0011G0025</name>
</gene>
<name>A0A0G1KUC2_9BACT</name>
<comment type="caution">
    <text evidence="1">The sequence shown here is derived from an EMBL/GenBank/DDBJ whole genome shotgun (WGS) entry which is preliminary data.</text>
</comment>
<sequence length="190" mass="22061">MYDAEMLKYSENQKQIANNILADSGLIPLLSKYGKCSVIGGLNLNVMFGPDIDIVVETKNPRDASVRAIMELIEKRDFQKYQYGDFVKYPKKNRLKGFIVVLISEVDGVKWETEIWFVEKYPQDKIDRDLRFKESLTPENRLTILRLKQAREMQGDDKNRVSSTDIYRAVLEDGITDYLKLRELLISEAD</sequence>
<evidence type="ECO:0000313" key="1">
    <source>
        <dbReference type="EMBL" id="KKT51514.1"/>
    </source>
</evidence>
<evidence type="ECO:0000313" key="2">
    <source>
        <dbReference type="Proteomes" id="UP000034006"/>
    </source>
</evidence>
<dbReference type="STRING" id="1618387.UW44_C0011G0025"/>
<dbReference type="Proteomes" id="UP000034006">
    <property type="component" value="Unassembled WGS sequence"/>
</dbReference>
<accession>A0A0G1KUC2</accession>
<dbReference type="EMBL" id="LCIH01000011">
    <property type="protein sequence ID" value="KKT51514.1"/>
    <property type="molecule type" value="Genomic_DNA"/>
</dbReference>